<dbReference type="AlphaFoldDB" id="A0A0A9YCN5"/>
<dbReference type="GO" id="GO:0005840">
    <property type="term" value="C:ribosome"/>
    <property type="evidence" value="ECO:0007669"/>
    <property type="project" value="UniProtKB-KW"/>
</dbReference>
<reference evidence="1" key="2">
    <citation type="submission" date="2014-07" db="EMBL/GenBank/DDBJ databases">
        <authorList>
            <person name="Hull J."/>
        </authorList>
    </citation>
    <scope>NUCLEOTIDE SEQUENCE</scope>
</reference>
<gene>
    <name evidence="1" type="primary">rplY_4</name>
    <name evidence="1" type="ORF">CM83_100750</name>
</gene>
<reference evidence="1" key="1">
    <citation type="journal article" date="2014" name="PLoS ONE">
        <title>Transcriptome-Based Identification of ABC Transporters in the Western Tarnished Plant Bug Lygus hesperus.</title>
        <authorList>
            <person name="Hull J.J."/>
            <person name="Chaney K."/>
            <person name="Geib S.M."/>
            <person name="Fabrick J.A."/>
            <person name="Brent C.S."/>
            <person name="Walsh D."/>
            <person name="Lavine L.C."/>
        </authorList>
    </citation>
    <scope>NUCLEOTIDE SEQUENCE</scope>
</reference>
<name>A0A0A9YCN5_LYGHE</name>
<keyword evidence="1" id="KW-0687">Ribonucleoprotein</keyword>
<feature type="non-terminal residue" evidence="1">
    <location>
        <position position="1"/>
    </location>
</feature>
<accession>A0A0A9YCN5</accession>
<organism evidence="1">
    <name type="scientific">Lygus hesperus</name>
    <name type="common">Western plant bug</name>
    <dbReference type="NCBI Taxonomy" id="30085"/>
    <lineage>
        <taxon>Eukaryota</taxon>
        <taxon>Metazoa</taxon>
        <taxon>Ecdysozoa</taxon>
        <taxon>Arthropoda</taxon>
        <taxon>Hexapoda</taxon>
        <taxon>Insecta</taxon>
        <taxon>Pterygota</taxon>
        <taxon>Neoptera</taxon>
        <taxon>Paraneoptera</taxon>
        <taxon>Hemiptera</taxon>
        <taxon>Heteroptera</taxon>
        <taxon>Panheteroptera</taxon>
        <taxon>Cimicomorpha</taxon>
        <taxon>Miridae</taxon>
        <taxon>Mirini</taxon>
        <taxon>Lygus</taxon>
    </lineage>
</organism>
<proteinExistence type="predicted"/>
<sequence length="109" mass="12185">SRMVLTPCSAVTYLKNLDDRVTYERHKPFHRKVDKVNKGDLSCHVYSTSFEASLLPSSAVKDILIHPLCDNQYLVDFAVLVLETPLQGARMSGSTRQRTSSSVVTWIGS</sequence>
<evidence type="ECO:0000313" key="1">
    <source>
        <dbReference type="EMBL" id="JAG29919.1"/>
    </source>
</evidence>
<keyword evidence="1" id="KW-0689">Ribosomal protein</keyword>
<dbReference type="EMBL" id="GBHO01013685">
    <property type="protein sequence ID" value="JAG29919.1"/>
    <property type="molecule type" value="Transcribed_RNA"/>
</dbReference>
<protein>
    <submittedName>
        <fullName evidence="1">50S ribosomal protein L25</fullName>
    </submittedName>
</protein>